<dbReference type="PANTHER" id="PTHR48205">
    <property type="entry name" value="OS01G0742766 PROTEIN"/>
    <property type="match status" value="1"/>
</dbReference>
<dbReference type="PANTHER" id="PTHR48205:SF1">
    <property type="entry name" value="OS01G0742766 PROTEIN"/>
    <property type="match status" value="1"/>
</dbReference>
<dbReference type="AlphaFoldDB" id="A0AA88RFK5"/>
<proteinExistence type="predicted"/>
<dbReference type="Proteomes" id="UP001187471">
    <property type="component" value="Unassembled WGS sequence"/>
</dbReference>
<sequence length="66" mass="7235">MISMVHVIQSSGVHPAVQQDRDFAVAQAQREGCTGNFKIFDSPFWNFLLPVIPARAKLGGYFLGIG</sequence>
<protein>
    <submittedName>
        <fullName evidence="1">Uncharacterized protein</fullName>
    </submittedName>
</protein>
<keyword evidence="2" id="KW-1185">Reference proteome</keyword>
<comment type="caution">
    <text evidence="1">The sequence shown here is derived from an EMBL/GenBank/DDBJ whole genome shotgun (WGS) entry which is preliminary data.</text>
</comment>
<organism evidence="1 2">
    <name type="scientific">Escallonia rubra</name>
    <dbReference type="NCBI Taxonomy" id="112253"/>
    <lineage>
        <taxon>Eukaryota</taxon>
        <taxon>Viridiplantae</taxon>
        <taxon>Streptophyta</taxon>
        <taxon>Embryophyta</taxon>
        <taxon>Tracheophyta</taxon>
        <taxon>Spermatophyta</taxon>
        <taxon>Magnoliopsida</taxon>
        <taxon>eudicotyledons</taxon>
        <taxon>Gunneridae</taxon>
        <taxon>Pentapetalae</taxon>
        <taxon>asterids</taxon>
        <taxon>campanulids</taxon>
        <taxon>Escalloniales</taxon>
        <taxon>Escalloniaceae</taxon>
        <taxon>Escallonia</taxon>
    </lineage>
</organism>
<dbReference type="EMBL" id="JAVXUO010000922">
    <property type="protein sequence ID" value="KAK2987982.1"/>
    <property type="molecule type" value="Genomic_DNA"/>
</dbReference>
<evidence type="ECO:0000313" key="1">
    <source>
        <dbReference type="EMBL" id="KAK2987982.1"/>
    </source>
</evidence>
<reference evidence="1" key="1">
    <citation type="submission" date="2022-12" db="EMBL/GenBank/DDBJ databases">
        <title>Draft genome assemblies for two species of Escallonia (Escalloniales).</title>
        <authorList>
            <person name="Chanderbali A."/>
            <person name="Dervinis C."/>
            <person name="Anghel I."/>
            <person name="Soltis D."/>
            <person name="Soltis P."/>
            <person name="Zapata F."/>
        </authorList>
    </citation>
    <scope>NUCLEOTIDE SEQUENCE</scope>
    <source>
        <strain evidence="1">UCBG92.1500</strain>
        <tissue evidence="1">Leaf</tissue>
    </source>
</reference>
<accession>A0AA88RFK5</accession>
<evidence type="ECO:0000313" key="2">
    <source>
        <dbReference type="Proteomes" id="UP001187471"/>
    </source>
</evidence>
<name>A0AA88RFK5_9ASTE</name>
<gene>
    <name evidence="1" type="ORF">RJ640_011245</name>
</gene>